<dbReference type="EMBL" id="CT573213">
    <property type="protein sequence ID" value="CAJ64643.1"/>
    <property type="molecule type" value="Genomic_DNA"/>
</dbReference>
<dbReference type="GO" id="GO:0008081">
    <property type="term" value="F:phosphoric diester hydrolase activity"/>
    <property type="evidence" value="ECO:0007669"/>
    <property type="project" value="InterPro"/>
</dbReference>
<dbReference type="PANTHER" id="PTHR46211:SF14">
    <property type="entry name" value="GLYCEROPHOSPHODIESTER PHOSPHODIESTERASE"/>
    <property type="match status" value="1"/>
</dbReference>
<dbReference type="SUPFAM" id="SSF51695">
    <property type="entry name" value="PLC-like phosphodiesterases"/>
    <property type="match status" value="1"/>
</dbReference>
<dbReference type="InterPro" id="IPR030395">
    <property type="entry name" value="GP_PDE_dom"/>
</dbReference>
<dbReference type="AlphaFoldDB" id="Q0RD31"/>
<protein>
    <recommendedName>
        <fullName evidence="1">GP-PDE domain-containing protein</fullName>
    </recommendedName>
</protein>
<dbReference type="KEGG" id="fal:FRAAL6018"/>
<organism evidence="2 3">
    <name type="scientific">Frankia alni (strain DSM 45986 / CECT 9034 / ACN14a)</name>
    <dbReference type="NCBI Taxonomy" id="326424"/>
    <lineage>
        <taxon>Bacteria</taxon>
        <taxon>Bacillati</taxon>
        <taxon>Actinomycetota</taxon>
        <taxon>Actinomycetes</taxon>
        <taxon>Frankiales</taxon>
        <taxon>Frankiaceae</taxon>
        <taxon>Frankia</taxon>
    </lineage>
</organism>
<dbReference type="CDD" id="cd08556">
    <property type="entry name" value="GDPD"/>
    <property type="match status" value="1"/>
</dbReference>
<dbReference type="PROSITE" id="PS51704">
    <property type="entry name" value="GP_PDE"/>
    <property type="match status" value="1"/>
</dbReference>
<accession>Q0RD31</accession>
<evidence type="ECO:0000259" key="1">
    <source>
        <dbReference type="PROSITE" id="PS51704"/>
    </source>
</evidence>
<gene>
    <name evidence="2" type="ordered locus">FRAAL6018</name>
</gene>
<evidence type="ECO:0000313" key="3">
    <source>
        <dbReference type="Proteomes" id="UP000000657"/>
    </source>
</evidence>
<dbReference type="PANTHER" id="PTHR46211">
    <property type="entry name" value="GLYCEROPHOSPHORYL DIESTER PHOSPHODIESTERASE"/>
    <property type="match status" value="1"/>
</dbReference>
<dbReference type="RefSeq" id="WP_011607071.1">
    <property type="nucleotide sequence ID" value="NC_008278.1"/>
</dbReference>
<sequence length="245" mass="25664">MIGFAHRGAPAPHQRENTLPAFRRALAGGASGLESDAWLTADGVPVLHHDGVLGPPGRRRRISDLTADRLPAWVPSLTAFYAELGTSFEFSLDLKGPPDGWAPAADAVVAVARSAGGSSAVRRLWLCGTLPELAAFRDRDPDVRLVNSTSMRTVMDGGGVGAYGGRLRAAGVAALNLRTREWTPPRAGIVGVLRDLGIAAFGWDAQSTGTLTRLAGYGLEAVYSDHLARLVRVTGSARHSAGPAA</sequence>
<dbReference type="PROSITE" id="PS50007">
    <property type="entry name" value="PIPLC_X_DOMAIN"/>
    <property type="match status" value="1"/>
</dbReference>
<reference evidence="2 3" key="1">
    <citation type="journal article" date="2007" name="Genome Res.">
        <title>Genome characteristics of facultatively symbiotic Frankia sp. strains reflect host range and host plant biogeography.</title>
        <authorList>
            <person name="Normand P."/>
            <person name="Lapierre P."/>
            <person name="Tisa L.S."/>
            <person name="Gogarten J.P."/>
            <person name="Alloisio N."/>
            <person name="Bagnarol E."/>
            <person name="Bassi C.A."/>
            <person name="Berry A.M."/>
            <person name="Bickhart D.M."/>
            <person name="Choisne N."/>
            <person name="Couloux A."/>
            <person name="Cournoyer B."/>
            <person name="Cruveiller S."/>
            <person name="Daubin V."/>
            <person name="Demange N."/>
            <person name="Francino M.P."/>
            <person name="Goltsman E."/>
            <person name="Huang Y."/>
            <person name="Kopp O.R."/>
            <person name="Labarre L."/>
            <person name="Lapidus A."/>
            <person name="Lavire C."/>
            <person name="Marechal J."/>
            <person name="Martinez M."/>
            <person name="Mastronunzio J.E."/>
            <person name="Mullin B.C."/>
            <person name="Niemann J."/>
            <person name="Pujic P."/>
            <person name="Rawnsley T."/>
            <person name="Rouy Z."/>
            <person name="Schenowitz C."/>
            <person name="Sellstedt A."/>
            <person name="Tavares F."/>
            <person name="Tomkins J.P."/>
            <person name="Vallenet D."/>
            <person name="Valverde C."/>
            <person name="Wall L.G."/>
            <person name="Wang Y."/>
            <person name="Medigue C."/>
            <person name="Benson D.R."/>
        </authorList>
    </citation>
    <scope>NUCLEOTIDE SEQUENCE [LARGE SCALE GENOMIC DNA]</scope>
    <source>
        <strain evidence="3">DSM 45986 / CECT 9034 / ACN14a</strain>
    </source>
</reference>
<evidence type="ECO:0000313" key="2">
    <source>
        <dbReference type="EMBL" id="CAJ64643.1"/>
    </source>
</evidence>
<dbReference type="Pfam" id="PF03009">
    <property type="entry name" value="GDPD"/>
    <property type="match status" value="1"/>
</dbReference>
<dbReference type="OrthoDB" id="5241788at2"/>
<dbReference type="HOGENOM" id="CLU_1150636_0_0_11"/>
<dbReference type="eggNOG" id="COG0584">
    <property type="taxonomic scope" value="Bacteria"/>
</dbReference>
<dbReference type="STRING" id="326424.FRAAL6018"/>
<dbReference type="GO" id="GO:0006629">
    <property type="term" value="P:lipid metabolic process"/>
    <property type="evidence" value="ECO:0007669"/>
    <property type="project" value="InterPro"/>
</dbReference>
<name>Q0RD31_FRAAA</name>
<dbReference type="Gene3D" id="3.20.20.190">
    <property type="entry name" value="Phosphatidylinositol (PI) phosphodiesterase"/>
    <property type="match status" value="1"/>
</dbReference>
<dbReference type="Proteomes" id="UP000000657">
    <property type="component" value="Chromosome"/>
</dbReference>
<dbReference type="InterPro" id="IPR017946">
    <property type="entry name" value="PLC-like_Pdiesterase_TIM-brl"/>
</dbReference>
<proteinExistence type="predicted"/>
<keyword evidence="3" id="KW-1185">Reference proteome</keyword>
<feature type="domain" description="GP-PDE" evidence="1">
    <location>
        <begin position="1"/>
        <end position="234"/>
    </location>
</feature>